<keyword evidence="10" id="KW-1185">Reference proteome</keyword>
<keyword evidence="2" id="KW-0677">Repeat</keyword>
<keyword evidence="6" id="KW-0539">Nucleus</keyword>
<evidence type="ECO:0000259" key="8">
    <source>
        <dbReference type="PROSITE" id="PS50090"/>
    </source>
</evidence>
<accession>A0A7J7CMN4</accession>
<dbReference type="AlphaFoldDB" id="A0A7J7CMN4"/>
<name>A0A7J7CMN4_TRIWF</name>
<protein>
    <recommendedName>
        <fullName evidence="8">Myb-like domain-containing protein</fullName>
    </recommendedName>
</protein>
<dbReference type="PROSITE" id="PS50090">
    <property type="entry name" value="MYB_LIKE"/>
    <property type="match status" value="2"/>
</dbReference>
<evidence type="ECO:0000256" key="1">
    <source>
        <dbReference type="ARBA" id="ARBA00004123"/>
    </source>
</evidence>
<proteinExistence type="predicted"/>
<dbReference type="SMART" id="SM00717">
    <property type="entry name" value="SANT"/>
    <property type="match status" value="2"/>
</dbReference>
<dbReference type="GO" id="GO:0003677">
    <property type="term" value="F:DNA binding"/>
    <property type="evidence" value="ECO:0007669"/>
    <property type="project" value="UniProtKB-KW"/>
</dbReference>
<dbReference type="PANTHER" id="PTHR21654">
    <property type="entry name" value="FI21293P1"/>
    <property type="match status" value="1"/>
</dbReference>
<dbReference type="CDD" id="cd12203">
    <property type="entry name" value="GT1"/>
    <property type="match status" value="2"/>
</dbReference>
<evidence type="ECO:0000256" key="7">
    <source>
        <dbReference type="SAM" id="MobiDB-lite"/>
    </source>
</evidence>
<dbReference type="Pfam" id="PF13837">
    <property type="entry name" value="Myb_DNA-bind_4"/>
    <property type="match status" value="2"/>
</dbReference>
<feature type="compositionally biased region" description="Low complexity" evidence="7">
    <location>
        <begin position="8"/>
        <end position="20"/>
    </location>
</feature>
<dbReference type="EMBL" id="JAAARO010000015">
    <property type="protein sequence ID" value="KAF5735355.1"/>
    <property type="molecule type" value="Genomic_DNA"/>
</dbReference>
<dbReference type="Gene3D" id="1.10.10.60">
    <property type="entry name" value="Homeodomain-like"/>
    <property type="match status" value="2"/>
</dbReference>
<evidence type="ECO:0000313" key="10">
    <source>
        <dbReference type="Proteomes" id="UP000593562"/>
    </source>
</evidence>
<dbReference type="InterPro" id="IPR001005">
    <property type="entry name" value="SANT/Myb"/>
</dbReference>
<feature type="region of interest" description="Disordered" evidence="7">
    <location>
        <begin position="319"/>
        <end position="381"/>
    </location>
</feature>
<evidence type="ECO:0000256" key="5">
    <source>
        <dbReference type="ARBA" id="ARBA00023163"/>
    </source>
</evidence>
<gene>
    <name evidence="9" type="ORF">HS088_TW15G00857</name>
</gene>
<feature type="compositionally biased region" description="Pro residues" evidence="7">
    <location>
        <begin position="332"/>
        <end position="354"/>
    </location>
</feature>
<feature type="compositionally biased region" description="Basic and acidic residues" evidence="7">
    <location>
        <begin position="33"/>
        <end position="43"/>
    </location>
</feature>
<evidence type="ECO:0000256" key="3">
    <source>
        <dbReference type="ARBA" id="ARBA00023015"/>
    </source>
</evidence>
<sequence length="574" mass="64851">MLGEEDSSAQANSAAVAAMATTHEGGGGDEEDKINRSIDEGERSCGGNRWPRQETLALLKIRSDMDQQFRESSLKGPLWEEVSRKLAQLGFNRSAKKCREKFENVFKYHKRTKEGRSSKADGKTYRFFDQLAALENHPRPPQPPPQKPQVVSMPWNNNNPPSTVSHITVPSTTATTNPINISQNIVTAPPTTNPTLPAQNNSISTSNFPNISANLFSSSTSSSTASDEEFQGQGKRKRRWKDFFERLTKQVMKKQEELQSRFLETIEKRQHDRMVREETWRTQEMSRINREHEILVQERSAAAAKDAAVIALLHQMSGSQPPAFHQTLGNPEKPPPPLPPPARPHQHQLPPPPSVNFNTTKRVDNGEDNSNIDATSTSSRWPKPEVEALISLRTSLDIKYQENGPKGPLWDDISAGMRQLGYNRTAKRCKEKWENINKYFKKVKESNKQRPEDSKTCSYFHQLDALYKDKINNNNNKVGANSSSNSGDFVLKPITPIMEPLMVRPEQQWPLQQESNTNQIQSIMEDNERGDIMDQNQEEETEEDGDTDDDDDEDAQGFELVPNKQVSMASTTGE</sequence>
<dbReference type="InterPro" id="IPR044822">
    <property type="entry name" value="Myb_DNA-bind_4"/>
</dbReference>
<evidence type="ECO:0000256" key="2">
    <source>
        <dbReference type="ARBA" id="ARBA00022737"/>
    </source>
</evidence>
<dbReference type="GO" id="GO:0005634">
    <property type="term" value="C:nucleus"/>
    <property type="evidence" value="ECO:0007669"/>
    <property type="project" value="UniProtKB-SubCell"/>
</dbReference>
<dbReference type="InParanoid" id="A0A7J7CMN4"/>
<feature type="region of interest" description="Disordered" evidence="7">
    <location>
        <begin position="524"/>
        <end position="574"/>
    </location>
</feature>
<comment type="subcellular location">
    <subcellularLocation>
        <location evidence="1">Nucleus</location>
    </subcellularLocation>
</comment>
<organism evidence="9 10">
    <name type="scientific">Tripterygium wilfordii</name>
    <name type="common">Thunder God vine</name>
    <dbReference type="NCBI Taxonomy" id="458696"/>
    <lineage>
        <taxon>Eukaryota</taxon>
        <taxon>Viridiplantae</taxon>
        <taxon>Streptophyta</taxon>
        <taxon>Embryophyta</taxon>
        <taxon>Tracheophyta</taxon>
        <taxon>Spermatophyta</taxon>
        <taxon>Magnoliopsida</taxon>
        <taxon>eudicotyledons</taxon>
        <taxon>Gunneridae</taxon>
        <taxon>Pentapetalae</taxon>
        <taxon>rosids</taxon>
        <taxon>fabids</taxon>
        <taxon>Celastrales</taxon>
        <taxon>Celastraceae</taxon>
        <taxon>Tripterygium</taxon>
    </lineage>
</organism>
<feature type="domain" description="Myb-like" evidence="8">
    <location>
        <begin position="48"/>
        <end position="106"/>
    </location>
</feature>
<feature type="compositionally biased region" description="Polar residues" evidence="7">
    <location>
        <begin position="564"/>
        <end position="574"/>
    </location>
</feature>
<keyword evidence="3" id="KW-0805">Transcription regulation</keyword>
<feature type="compositionally biased region" description="Polar residues" evidence="7">
    <location>
        <begin position="368"/>
        <end position="380"/>
    </location>
</feature>
<dbReference type="Proteomes" id="UP000593562">
    <property type="component" value="Unassembled WGS sequence"/>
</dbReference>
<feature type="region of interest" description="Disordered" evidence="7">
    <location>
        <begin position="1"/>
        <end position="49"/>
    </location>
</feature>
<evidence type="ECO:0000256" key="4">
    <source>
        <dbReference type="ARBA" id="ARBA00023125"/>
    </source>
</evidence>
<dbReference type="FunFam" id="1.10.10.60:FF:000092">
    <property type="entry name" value="Trihelix transcription factor GT-2"/>
    <property type="match status" value="1"/>
</dbReference>
<evidence type="ECO:0000256" key="6">
    <source>
        <dbReference type="ARBA" id="ARBA00023242"/>
    </source>
</evidence>
<dbReference type="FunCoup" id="A0A7J7CMN4">
    <property type="interactions" value="354"/>
</dbReference>
<feature type="domain" description="Myb-like" evidence="8">
    <location>
        <begin position="373"/>
        <end position="437"/>
    </location>
</feature>
<dbReference type="FunFam" id="1.10.10.60:FF:000061">
    <property type="entry name" value="Trihelix transcription factor GT-2"/>
    <property type="match status" value="1"/>
</dbReference>
<evidence type="ECO:0000313" key="9">
    <source>
        <dbReference type="EMBL" id="KAF5735355.1"/>
    </source>
</evidence>
<comment type="caution">
    <text evidence="9">The sequence shown here is derived from an EMBL/GenBank/DDBJ whole genome shotgun (WGS) entry which is preliminary data.</text>
</comment>
<reference evidence="9 10" key="1">
    <citation type="journal article" date="2020" name="Nat. Commun.">
        <title>Genome of Tripterygium wilfordii and identification of cytochrome P450 involved in triptolide biosynthesis.</title>
        <authorList>
            <person name="Tu L."/>
            <person name="Su P."/>
            <person name="Zhang Z."/>
            <person name="Gao L."/>
            <person name="Wang J."/>
            <person name="Hu T."/>
            <person name="Zhou J."/>
            <person name="Zhang Y."/>
            <person name="Zhao Y."/>
            <person name="Liu Y."/>
            <person name="Song Y."/>
            <person name="Tong Y."/>
            <person name="Lu Y."/>
            <person name="Yang J."/>
            <person name="Xu C."/>
            <person name="Jia M."/>
            <person name="Peters R.J."/>
            <person name="Huang L."/>
            <person name="Gao W."/>
        </authorList>
    </citation>
    <scope>NUCLEOTIDE SEQUENCE [LARGE SCALE GENOMIC DNA]</scope>
    <source>
        <strain evidence="10">cv. XIE 37</strain>
        <tissue evidence="9">Leaf</tissue>
    </source>
</reference>
<dbReference type="GO" id="GO:0006355">
    <property type="term" value="P:regulation of DNA-templated transcription"/>
    <property type="evidence" value="ECO:0007669"/>
    <property type="project" value="UniProtKB-ARBA"/>
</dbReference>
<dbReference type="OrthoDB" id="691673at2759"/>
<dbReference type="PANTHER" id="PTHR21654:SF73">
    <property type="entry name" value="TRIHELIX TRANSCRIPTION FACTOR GT-2"/>
    <property type="match status" value="1"/>
</dbReference>
<keyword evidence="4" id="KW-0238">DNA-binding</keyword>
<keyword evidence="5" id="KW-0804">Transcription</keyword>
<feature type="compositionally biased region" description="Acidic residues" evidence="7">
    <location>
        <begin position="536"/>
        <end position="556"/>
    </location>
</feature>